<dbReference type="AlphaFoldDB" id="A0A9W8AVW2"/>
<organism evidence="3 4">
    <name type="scientific">Dispira parvispora</name>
    <dbReference type="NCBI Taxonomy" id="1520584"/>
    <lineage>
        <taxon>Eukaryota</taxon>
        <taxon>Fungi</taxon>
        <taxon>Fungi incertae sedis</taxon>
        <taxon>Zoopagomycota</taxon>
        <taxon>Kickxellomycotina</taxon>
        <taxon>Dimargaritomycetes</taxon>
        <taxon>Dimargaritales</taxon>
        <taxon>Dimargaritaceae</taxon>
        <taxon>Dispira</taxon>
    </lineage>
</organism>
<proteinExistence type="predicted"/>
<accession>A0A9W8AVW2</accession>
<gene>
    <name evidence="3" type="ORF">IWQ62_002529</name>
</gene>
<feature type="signal peptide" evidence="2">
    <location>
        <begin position="1"/>
        <end position="26"/>
    </location>
</feature>
<name>A0A9W8AVW2_9FUNG</name>
<reference evidence="3" key="1">
    <citation type="submission" date="2022-07" db="EMBL/GenBank/DDBJ databases">
        <title>Phylogenomic reconstructions and comparative analyses of Kickxellomycotina fungi.</title>
        <authorList>
            <person name="Reynolds N.K."/>
            <person name="Stajich J.E."/>
            <person name="Barry K."/>
            <person name="Grigoriev I.V."/>
            <person name="Crous P."/>
            <person name="Smith M.E."/>
        </authorList>
    </citation>
    <scope>NUCLEOTIDE SEQUENCE</scope>
    <source>
        <strain evidence="3">RSA 1196</strain>
    </source>
</reference>
<keyword evidence="2" id="KW-0732">Signal</keyword>
<comment type="caution">
    <text evidence="3">The sequence shown here is derived from an EMBL/GenBank/DDBJ whole genome shotgun (WGS) entry which is preliminary data.</text>
</comment>
<feature type="chain" id="PRO_5040741767" evidence="2">
    <location>
        <begin position="27"/>
        <end position="408"/>
    </location>
</feature>
<dbReference type="EMBL" id="JANBPY010000548">
    <property type="protein sequence ID" value="KAJ1966017.1"/>
    <property type="molecule type" value="Genomic_DNA"/>
</dbReference>
<keyword evidence="4" id="KW-1185">Reference proteome</keyword>
<evidence type="ECO:0000256" key="2">
    <source>
        <dbReference type="SAM" id="SignalP"/>
    </source>
</evidence>
<feature type="region of interest" description="Disordered" evidence="1">
    <location>
        <begin position="65"/>
        <end position="93"/>
    </location>
</feature>
<evidence type="ECO:0000313" key="4">
    <source>
        <dbReference type="Proteomes" id="UP001150925"/>
    </source>
</evidence>
<sequence length="408" mass="47211">MTRPMTQRYLLVIVPFLLLWGRLTNGNLVHDHHNKRLRLQDQPNEKDSTRTNPMSLQFLIHPSDDQEPRSKLYHSPEQNPELVYPQRHSGKRKQLGCDISPDSDQVTAHSAQFDSIHSSEPNYCLDDEPESSSVPGSQVQIGHHHSHAKHAFLDSETLARCNKMKGQWNHLCLQMYYFLVQQYSLTRRGIPQKKSRGKSVRELLDEYNRNGNFKIKEEVERIMKGPVQEGLGGKIPTIILRLNLMREILYGAEAKCERQKGNPAIAFGRGKNLDENINYILKHITENRKSLLSLQTFISTSGSQYLKETISYKLGSNTIIGIAFKRNATDSFQVHFIWLPQNENYTCKVLTDHFTRHYYFMSPFLLYVHKSVEHTLVAFLLRFYDYMKSGGEENLASYHGLHHEISTV</sequence>
<evidence type="ECO:0000256" key="1">
    <source>
        <dbReference type="SAM" id="MobiDB-lite"/>
    </source>
</evidence>
<dbReference type="Proteomes" id="UP001150925">
    <property type="component" value="Unassembled WGS sequence"/>
</dbReference>
<protein>
    <submittedName>
        <fullName evidence="3">Uncharacterized protein</fullName>
    </submittedName>
</protein>
<evidence type="ECO:0000313" key="3">
    <source>
        <dbReference type="EMBL" id="KAJ1966017.1"/>
    </source>
</evidence>